<keyword evidence="3" id="KW-1185">Reference proteome</keyword>
<reference evidence="2 3" key="1">
    <citation type="submission" date="2024-09" db="EMBL/GenBank/DDBJ databases">
        <title>Rethinking Asexuality: The Enigmatic Case of Functional Sexual Genes in Lepraria (Stereocaulaceae).</title>
        <authorList>
            <person name="Doellman M."/>
            <person name="Sun Y."/>
            <person name="Barcenas-Pena A."/>
            <person name="Lumbsch H.T."/>
            <person name="Grewe F."/>
        </authorList>
    </citation>
    <scope>NUCLEOTIDE SEQUENCE [LARGE SCALE GENOMIC DNA]</scope>
    <source>
        <strain evidence="2 3">Mercado 3170</strain>
    </source>
</reference>
<comment type="caution">
    <text evidence="2">The sequence shown here is derived from an EMBL/GenBank/DDBJ whole genome shotgun (WGS) entry which is preliminary data.</text>
</comment>
<dbReference type="Proteomes" id="UP001590950">
    <property type="component" value="Unassembled WGS sequence"/>
</dbReference>
<dbReference type="EMBL" id="JBEFKJ010000008">
    <property type="protein sequence ID" value="KAL2044774.1"/>
    <property type="molecule type" value="Genomic_DNA"/>
</dbReference>
<evidence type="ECO:0000256" key="1">
    <source>
        <dbReference type="SAM" id="MobiDB-lite"/>
    </source>
</evidence>
<feature type="region of interest" description="Disordered" evidence="1">
    <location>
        <begin position="1"/>
        <end position="24"/>
    </location>
</feature>
<sequence>MFAEMTSLGNRSLQESKPGQPNRWKEYLPIAPAEAHPITGVLLHLEHTSPKWDMTQNSYISLCEGTFSLDQRASRCYSKQRADGYRQRLKQESFEQVIHAMGFQSSPRIKTEYLWEIIYDNHNPASLTKI</sequence>
<accession>A0ABR4AG37</accession>
<organism evidence="2 3">
    <name type="scientific">Stereocaulon virgatum</name>
    <dbReference type="NCBI Taxonomy" id="373712"/>
    <lineage>
        <taxon>Eukaryota</taxon>
        <taxon>Fungi</taxon>
        <taxon>Dikarya</taxon>
        <taxon>Ascomycota</taxon>
        <taxon>Pezizomycotina</taxon>
        <taxon>Lecanoromycetes</taxon>
        <taxon>OSLEUM clade</taxon>
        <taxon>Lecanoromycetidae</taxon>
        <taxon>Lecanorales</taxon>
        <taxon>Lecanorineae</taxon>
        <taxon>Stereocaulaceae</taxon>
        <taxon>Stereocaulon</taxon>
    </lineage>
</organism>
<gene>
    <name evidence="2" type="ORF">N7G274_002549</name>
</gene>
<name>A0ABR4AG37_9LECA</name>
<proteinExistence type="predicted"/>
<feature type="compositionally biased region" description="Polar residues" evidence="1">
    <location>
        <begin position="7"/>
        <end position="19"/>
    </location>
</feature>
<protein>
    <submittedName>
        <fullName evidence="2">Uncharacterized protein</fullName>
    </submittedName>
</protein>
<evidence type="ECO:0000313" key="2">
    <source>
        <dbReference type="EMBL" id="KAL2044774.1"/>
    </source>
</evidence>
<evidence type="ECO:0000313" key="3">
    <source>
        <dbReference type="Proteomes" id="UP001590950"/>
    </source>
</evidence>